<dbReference type="GO" id="GO:0016020">
    <property type="term" value="C:membrane"/>
    <property type="evidence" value="ECO:0007669"/>
    <property type="project" value="UniProtKB-SubCell"/>
</dbReference>
<comment type="similarity">
    <text evidence="3">Belongs to the methyltransferase superfamily.</text>
</comment>
<sequence length="102" mass="12034">MNAHLVGFAAALANYPVWVMNVVPTEVNLKMLGVIYERGSIRTYQNWCEAMSTYPRPMISFMLTQSLASTRTDVKRKTSYWKWIEYYDHKLVLLSEVMLMFW</sequence>
<keyword evidence="5" id="KW-1185">Reference proteome</keyword>
<accession>A0ABD3B021</accession>
<dbReference type="Pfam" id="PF03141">
    <property type="entry name" value="Methyltransf_29"/>
    <property type="match status" value="1"/>
</dbReference>
<evidence type="ECO:0000256" key="3">
    <source>
        <dbReference type="RuleBase" id="RU366043"/>
    </source>
</evidence>
<keyword evidence="1 3" id="KW-0489">Methyltransferase</keyword>
<dbReference type="PANTHER" id="PTHR10108:SF1049">
    <property type="entry name" value="METHYLTRANSFERASE"/>
    <property type="match status" value="1"/>
</dbReference>
<name>A0ABD3B021_9GENT</name>
<dbReference type="GO" id="GO:0032259">
    <property type="term" value="P:methylation"/>
    <property type="evidence" value="ECO:0007669"/>
    <property type="project" value="UniProtKB-KW"/>
</dbReference>
<dbReference type="AlphaFoldDB" id="A0ABD3B021"/>
<keyword evidence="2 3" id="KW-0325">Glycoprotein</keyword>
<comment type="caution">
    <text evidence="4">The sequence shown here is derived from an EMBL/GenBank/DDBJ whole genome shotgun (WGS) entry which is preliminary data.</text>
</comment>
<dbReference type="EMBL" id="JBJUIK010000001">
    <property type="protein sequence ID" value="KAL3536872.1"/>
    <property type="molecule type" value="Genomic_DNA"/>
</dbReference>
<protein>
    <recommendedName>
        <fullName evidence="3">Methyltransferase</fullName>
        <ecNumber evidence="3">2.1.1.-</ecNumber>
    </recommendedName>
</protein>
<reference evidence="4 5" key="1">
    <citation type="submission" date="2024-11" db="EMBL/GenBank/DDBJ databases">
        <title>A near-complete genome assembly of Cinchona calisaya.</title>
        <authorList>
            <person name="Lian D.C."/>
            <person name="Zhao X.W."/>
            <person name="Wei L."/>
        </authorList>
    </citation>
    <scope>NUCLEOTIDE SEQUENCE [LARGE SCALE GENOMIC DNA]</scope>
    <source>
        <tissue evidence="4">Nenye</tissue>
    </source>
</reference>
<evidence type="ECO:0000256" key="1">
    <source>
        <dbReference type="ARBA" id="ARBA00022603"/>
    </source>
</evidence>
<keyword evidence="3" id="KW-0808">Transferase</keyword>
<dbReference type="GO" id="GO:0008168">
    <property type="term" value="F:methyltransferase activity"/>
    <property type="evidence" value="ECO:0007669"/>
    <property type="project" value="UniProtKB-UniRule"/>
</dbReference>
<dbReference type="Proteomes" id="UP001630127">
    <property type="component" value="Unassembled WGS sequence"/>
</dbReference>
<dbReference type="InterPro" id="IPR004159">
    <property type="entry name" value="Put_SAM_MeTrfase"/>
</dbReference>
<dbReference type="EC" id="2.1.1.-" evidence="3"/>
<dbReference type="PANTHER" id="PTHR10108">
    <property type="entry name" value="SAM-DEPENDENT METHYLTRANSFERASE"/>
    <property type="match status" value="1"/>
</dbReference>
<evidence type="ECO:0000256" key="2">
    <source>
        <dbReference type="ARBA" id="ARBA00023180"/>
    </source>
</evidence>
<gene>
    <name evidence="4" type="ORF">ACH5RR_000238</name>
</gene>
<evidence type="ECO:0000313" key="5">
    <source>
        <dbReference type="Proteomes" id="UP001630127"/>
    </source>
</evidence>
<keyword evidence="3" id="KW-0812">Transmembrane</keyword>
<organism evidence="4 5">
    <name type="scientific">Cinchona calisaya</name>
    <dbReference type="NCBI Taxonomy" id="153742"/>
    <lineage>
        <taxon>Eukaryota</taxon>
        <taxon>Viridiplantae</taxon>
        <taxon>Streptophyta</taxon>
        <taxon>Embryophyta</taxon>
        <taxon>Tracheophyta</taxon>
        <taxon>Spermatophyta</taxon>
        <taxon>Magnoliopsida</taxon>
        <taxon>eudicotyledons</taxon>
        <taxon>Gunneridae</taxon>
        <taxon>Pentapetalae</taxon>
        <taxon>asterids</taxon>
        <taxon>lamiids</taxon>
        <taxon>Gentianales</taxon>
        <taxon>Rubiaceae</taxon>
        <taxon>Cinchonoideae</taxon>
        <taxon>Cinchoneae</taxon>
        <taxon>Cinchona</taxon>
    </lineage>
</organism>
<proteinExistence type="inferred from homology"/>
<evidence type="ECO:0000313" key="4">
    <source>
        <dbReference type="EMBL" id="KAL3536872.1"/>
    </source>
</evidence>
<comment type="subcellular location">
    <subcellularLocation>
        <location evidence="3">Membrane</location>
        <topology evidence="3">Single-pass type II membrane protein</topology>
    </subcellularLocation>
</comment>
<keyword evidence="3" id="KW-0735">Signal-anchor</keyword>